<organism evidence="1 2">
    <name type="scientific">Agrobacterium genomosp. 2 str. CFBP 5494</name>
    <dbReference type="NCBI Taxonomy" id="1183436"/>
    <lineage>
        <taxon>Bacteria</taxon>
        <taxon>Pseudomonadati</taxon>
        <taxon>Pseudomonadota</taxon>
        <taxon>Alphaproteobacteria</taxon>
        <taxon>Hyphomicrobiales</taxon>
        <taxon>Rhizobiaceae</taxon>
        <taxon>Rhizobium/Agrobacterium group</taxon>
        <taxon>Agrobacterium</taxon>
        <taxon>Agrobacterium tumefaciens complex</taxon>
    </lineage>
</organism>
<name>A0A9W5F150_9HYPH</name>
<accession>A0A9W5F150</accession>
<dbReference type="GO" id="GO:0003677">
    <property type="term" value="F:DNA binding"/>
    <property type="evidence" value="ECO:0007669"/>
    <property type="project" value="InterPro"/>
</dbReference>
<reference evidence="1 2" key="1">
    <citation type="submission" date="2016-01" db="EMBL/GenBank/DDBJ databases">
        <authorList>
            <person name="Regsiter A."/>
            <person name="william w."/>
        </authorList>
    </citation>
    <scope>NUCLEOTIDE SEQUENCE [LARGE SCALE GENOMIC DNA]</scope>
    <source>
        <strain evidence="1 2">CFBP 5494</strain>
    </source>
</reference>
<sequence>MLRRHELAYRTMIGLSQQDIASFRDKRLQSVAPSTTVRELASLSHVVEVAIRDWGLPLAKNVAKMVRRPVIREEPSSCTR</sequence>
<evidence type="ECO:0000313" key="2">
    <source>
        <dbReference type="Proteomes" id="UP000191933"/>
    </source>
</evidence>
<proteinExistence type="predicted"/>
<evidence type="ECO:0000313" key="1">
    <source>
        <dbReference type="EMBL" id="CUW96592.1"/>
    </source>
</evidence>
<protein>
    <submittedName>
        <fullName evidence="1">Shufflon-specific DNA recombinase</fullName>
    </submittedName>
</protein>
<dbReference type="InterPro" id="IPR011010">
    <property type="entry name" value="DNA_brk_join_enz"/>
</dbReference>
<dbReference type="Proteomes" id="UP000191933">
    <property type="component" value="Unassembled WGS sequence"/>
</dbReference>
<keyword evidence="2" id="KW-1185">Reference proteome</keyword>
<dbReference type="SUPFAM" id="SSF56349">
    <property type="entry name" value="DNA breaking-rejoining enzymes"/>
    <property type="match status" value="1"/>
</dbReference>
<comment type="caution">
    <text evidence="1">The sequence shown here is derived from an EMBL/GenBank/DDBJ whole genome shotgun (WGS) entry which is preliminary data.</text>
</comment>
<dbReference type="AlphaFoldDB" id="A0A9W5F150"/>
<dbReference type="EMBL" id="FBVY01000030">
    <property type="protein sequence ID" value="CUW96592.1"/>
    <property type="molecule type" value="Genomic_DNA"/>
</dbReference>
<gene>
    <name evidence="1" type="ORF">AGR2A_Lc180102</name>
</gene>